<feature type="region of interest" description="Disordered" evidence="1">
    <location>
        <begin position="166"/>
        <end position="231"/>
    </location>
</feature>
<proteinExistence type="predicted"/>
<sequence>MGDRRDYDRRDRRSSSDERGGYRGHERSYDRRSRSPKKEEHDVTKPGLTEEAKALQQKIDELNKSLASVSEFVEKEKLKKAEEERWKKEAEEEEQRLIREKEVREKKARKKLAKQQKEVECEATMEERLALRLATKTDDFFDRVQTELGPAIALTRKAKAKKKKIVVLSESESDSDQEYEGSVTESLSKQTRNLTITEKRKRGSEPSFDDSPPVLTPAKTPRSTKTKAGEG</sequence>
<keyword evidence="3" id="KW-1185">Reference proteome</keyword>
<protein>
    <submittedName>
        <fullName evidence="2">Uncharacterized protein</fullName>
    </submittedName>
</protein>
<feature type="compositionally biased region" description="Polar residues" evidence="1">
    <location>
        <begin position="183"/>
        <end position="196"/>
    </location>
</feature>
<evidence type="ECO:0000313" key="2">
    <source>
        <dbReference type="EMBL" id="GBG80975.1"/>
    </source>
</evidence>
<organism evidence="2 3">
    <name type="scientific">Chara braunii</name>
    <name type="common">Braun's stonewort</name>
    <dbReference type="NCBI Taxonomy" id="69332"/>
    <lineage>
        <taxon>Eukaryota</taxon>
        <taxon>Viridiplantae</taxon>
        <taxon>Streptophyta</taxon>
        <taxon>Charophyceae</taxon>
        <taxon>Charales</taxon>
        <taxon>Characeae</taxon>
        <taxon>Chara</taxon>
    </lineage>
</organism>
<reference evidence="2 3" key="1">
    <citation type="journal article" date="2018" name="Cell">
        <title>The Chara Genome: Secondary Complexity and Implications for Plant Terrestrialization.</title>
        <authorList>
            <person name="Nishiyama T."/>
            <person name="Sakayama H."/>
            <person name="Vries J.D."/>
            <person name="Buschmann H."/>
            <person name="Saint-Marcoux D."/>
            <person name="Ullrich K.K."/>
            <person name="Haas F.B."/>
            <person name="Vanderstraeten L."/>
            <person name="Becker D."/>
            <person name="Lang D."/>
            <person name="Vosolsobe S."/>
            <person name="Rombauts S."/>
            <person name="Wilhelmsson P.K.I."/>
            <person name="Janitza P."/>
            <person name="Kern R."/>
            <person name="Heyl A."/>
            <person name="Rumpler F."/>
            <person name="Villalobos L.I.A.C."/>
            <person name="Clay J.M."/>
            <person name="Skokan R."/>
            <person name="Toyoda A."/>
            <person name="Suzuki Y."/>
            <person name="Kagoshima H."/>
            <person name="Schijlen E."/>
            <person name="Tajeshwar N."/>
            <person name="Catarino B."/>
            <person name="Hetherington A.J."/>
            <person name="Saltykova A."/>
            <person name="Bonnot C."/>
            <person name="Breuninger H."/>
            <person name="Symeonidi A."/>
            <person name="Radhakrishnan G.V."/>
            <person name="Van Nieuwerburgh F."/>
            <person name="Deforce D."/>
            <person name="Chang C."/>
            <person name="Karol K.G."/>
            <person name="Hedrich R."/>
            <person name="Ulvskov P."/>
            <person name="Glockner G."/>
            <person name="Delwiche C.F."/>
            <person name="Petrasek J."/>
            <person name="Van de Peer Y."/>
            <person name="Friml J."/>
            <person name="Beilby M."/>
            <person name="Dolan L."/>
            <person name="Kohara Y."/>
            <person name="Sugano S."/>
            <person name="Fujiyama A."/>
            <person name="Delaux P.-M."/>
            <person name="Quint M."/>
            <person name="TheiBen G."/>
            <person name="Hagemann M."/>
            <person name="Harholt J."/>
            <person name="Dunand C."/>
            <person name="Zachgo S."/>
            <person name="Langdale J."/>
            <person name="Maumus F."/>
            <person name="Straeten D.V.D."/>
            <person name="Gould S.B."/>
            <person name="Rensing S.A."/>
        </authorList>
    </citation>
    <scope>NUCLEOTIDE SEQUENCE [LARGE SCALE GENOMIC DNA]</scope>
    <source>
        <strain evidence="2 3">S276</strain>
    </source>
</reference>
<evidence type="ECO:0000313" key="3">
    <source>
        <dbReference type="Proteomes" id="UP000265515"/>
    </source>
</evidence>
<feature type="region of interest" description="Disordered" evidence="1">
    <location>
        <begin position="1"/>
        <end position="49"/>
    </location>
</feature>
<dbReference type="EMBL" id="BFEA01000362">
    <property type="protein sequence ID" value="GBG80975.1"/>
    <property type="molecule type" value="Genomic_DNA"/>
</dbReference>
<comment type="caution">
    <text evidence="2">The sequence shown here is derived from an EMBL/GenBank/DDBJ whole genome shotgun (WGS) entry which is preliminary data.</text>
</comment>
<accession>A0A388LF93</accession>
<feature type="region of interest" description="Disordered" evidence="1">
    <location>
        <begin position="75"/>
        <end position="95"/>
    </location>
</feature>
<dbReference type="Proteomes" id="UP000265515">
    <property type="component" value="Unassembled WGS sequence"/>
</dbReference>
<name>A0A388LF93_CHABU</name>
<gene>
    <name evidence="2" type="ORF">CBR_g31531</name>
</gene>
<dbReference type="Gramene" id="GBG80975">
    <property type="protein sequence ID" value="GBG80975"/>
    <property type="gene ID" value="CBR_g31531"/>
</dbReference>
<dbReference type="AlphaFoldDB" id="A0A388LF93"/>
<evidence type="ECO:0000256" key="1">
    <source>
        <dbReference type="SAM" id="MobiDB-lite"/>
    </source>
</evidence>